<evidence type="ECO:0000313" key="6">
    <source>
        <dbReference type="EMBL" id="MYL65643.1"/>
    </source>
</evidence>
<dbReference type="Gene3D" id="1.20.120.420">
    <property type="entry name" value="translation initiation factor eif-2b, domain 1"/>
    <property type="match status" value="1"/>
</dbReference>
<dbReference type="AlphaFoldDB" id="A0A845F3V4"/>
<dbReference type="Proteomes" id="UP000447833">
    <property type="component" value="Unassembled WGS sequence"/>
</dbReference>
<comment type="catalytic activity">
    <reaction evidence="4 5">
        <text>5-(methylsulfanyl)-alpha-D-ribose 1-phosphate = 5-(methylsulfanyl)-D-ribulose 1-phosphate</text>
        <dbReference type="Rhea" id="RHEA:19989"/>
        <dbReference type="ChEBI" id="CHEBI:58533"/>
        <dbReference type="ChEBI" id="CHEBI:58548"/>
        <dbReference type="EC" id="5.3.1.23"/>
    </reaction>
</comment>
<evidence type="ECO:0000256" key="2">
    <source>
        <dbReference type="ARBA" id="ARBA00023167"/>
    </source>
</evidence>
<dbReference type="GO" id="GO:0046523">
    <property type="term" value="F:S-methyl-5-thioribose-1-phosphate isomerase activity"/>
    <property type="evidence" value="ECO:0007669"/>
    <property type="project" value="UniProtKB-UniRule"/>
</dbReference>
<protein>
    <recommendedName>
        <fullName evidence="5">Methylthioribose-1-phosphate isomerase</fullName>
        <shortName evidence="5">M1Pi</shortName>
        <shortName evidence="5">MTR-1-P isomerase</shortName>
        <ecNumber evidence="5">5.3.1.23</ecNumber>
    </recommendedName>
    <alternativeName>
        <fullName evidence="5">S-methyl-5-thioribose-1-phosphate isomerase</fullName>
    </alternativeName>
</protein>
<evidence type="ECO:0000256" key="3">
    <source>
        <dbReference type="ARBA" id="ARBA00023235"/>
    </source>
</evidence>
<dbReference type="InterPro" id="IPR000649">
    <property type="entry name" value="IF-2B-related"/>
</dbReference>
<dbReference type="InterPro" id="IPR011559">
    <property type="entry name" value="Initiation_fac_2B_a/b/d"/>
</dbReference>
<dbReference type="InterPro" id="IPR027363">
    <property type="entry name" value="M1Pi_N"/>
</dbReference>
<dbReference type="FunFam" id="3.40.50.10470:FF:000006">
    <property type="entry name" value="Methylthioribose-1-phosphate isomerase"/>
    <property type="match status" value="1"/>
</dbReference>
<evidence type="ECO:0000256" key="4">
    <source>
        <dbReference type="ARBA" id="ARBA00052401"/>
    </source>
</evidence>
<dbReference type="InterPro" id="IPR037171">
    <property type="entry name" value="NagB/RpiA_transferase-like"/>
</dbReference>
<dbReference type="EMBL" id="WMEY01000008">
    <property type="protein sequence ID" value="MYL65643.1"/>
    <property type="molecule type" value="Genomic_DNA"/>
</dbReference>
<gene>
    <name evidence="5 6" type="primary">mtnA</name>
    <name evidence="6" type="ORF">GLW07_19980</name>
</gene>
<organism evidence="6 7">
    <name type="scientific">Guptibacillus hwajinpoensis</name>
    <dbReference type="NCBI Taxonomy" id="208199"/>
    <lineage>
        <taxon>Bacteria</taxon>
        <taxon>Bacillati</taxon>
        <taxon>Bacillota</taxon>
        <taxon>Bacilli</taxon>
        <taxon>Bacillales</taxon>
        <taxon>Guptibacillaceae</taxon>
        <taxon>Guptibacillus</taxon>
    </lineage>
</organism>
<name>A0A845F3V4_9BACL</name>
<comment type="pathway">
    <text evidence="5">Amino-acid biosynthesis; L-methionine biosynthesis via salvage pathway; L-methionine from S-methyl-5-thio-alpha-D-ribose 1-phosphate: step 1/6.</text>
</comment>
<keyword evidence="2 5" id="KW-0486">Methionine biosynthesis</keyword>
<comment type="caution">
    <text evidence="6">The sequence shown here is derived from an EMBL/GenBank/DDBJ whole genome shotgun (WGS) entry which is preliminary data.</text>
</comment>
<keyword evidence="3 5" id="KW-0413">Isomerase</keyword>
<dbReference type="PANTHER" id="PTHR43475">
    <property type="entry name" value="METHYLTHIORIBOSE-1-PHOSPHATE ISOMERASE"/>
    <property type="match status" value="1"/>
</dbReference>
<dbReference type="PANTHER" id="PTHR43475:SF4">
    <property type="entry name" value="METHYLTHIORIBOSE-1-PHOSPHATE ISOMERASE"/>
    <property type="match status" value="1"/>
</dbReference>
<dbReference type="InterPro" id="IPR005251">
    <property type="entry name" value="IF-M1Pi"/>
</dbReference>
<feature type="site" description="Transition state stabilizer" evidence="5">
    <location>
        <position position="156"/>
    </location>
</feature>
<dbReference type="UniPathway" id="UPA00904">
    <property type="reaction ID" value="UER00874"/>
</dbReference>
<dbReference type="FunFam" id="1.20.120.420:FF:000003">
    <property type="entry name" value="Methylthioribose-1-phosphate isomerase"/>
    <property type="match status" value="1"/>
</dbReference>
<dbReference type="NCBIfam" id="TIGR00512">
    <property type="entry name" value="salvage_mtnA"/>
    <property type="match status" value="1"/>
</dbReference>
<feature type="binding site" evidence="5">
    <location>
        <position position="90"/>
    </location>
    <ligand>
        <name>substrate</name>
    </ligand>
</feature>
<dbReference type="HAMAP" id="MF_01678">
    <property type="entry name" value="Salvage_MtnA"/>
    <property type="match status" value="1"/>
</dbReference>
<dbReference type="NCBIfam" id="NF004326">
    <property type="entry name" value="PRK05720.1"/>
    <property type="match status" value="1"/>
</dbReference>
<evidence type="ECO:0000313" key="7">
    <source>
        <dbReference type="Proteomes" id="UP000447833"/>
    </source>
</evidence>
<feature type="binding site" evidence="5">
    <location>
        <begin position="246"/>
        <end position="247"/>
    </location>
    <ligand>
        <name>substrate</name>
    </ligand>
</feature>
<dbReference type="NCBIfam" id="TIGR00524">
    <property type="entry name" value="eIF-2B_rel"/>
    <property type="match status" value="1"/>
</dbReference>
<dbReference type="Pfam" id="PF01008">
    <property type="entry name" value="IF-2B"/>
    <property type="match status" value="1"/>
</dbReference>
<feature type="binding site" evidence="5">
    <location>
        <position position="195"/>
    </location>
    <ligand>
        <name>substrate</name>
    </ligand>
</feature>
<dbReference type="SUPFAM" id="SSF100950">
    <property type="entry name" value="NagB/RpiA/CoA transferase-like"/>
    <property type="match status" value="1"/>
</dbReference>
<feature type="binding site" evidence="5">
    <location>
        <begin position="47"/>
        <end position="49"/>
    </location>
    <ligand>
        <name>substrate</name>
    </ligand>
</feature>
<keyword evidence="1 5" id="KW-0028">Amino-acid biosynthesis</keyword>
<feature type="active site" description="Proton donor" evidence="5">
    <location>
        <position position="236"/>
    </location>
</feature>
<dbReference type="InterPro" id="IPR042529">
    <property type="entry name" value="IF_2B-like_C"/>
</dbReference>
<reference evidence="6 7" key="1">
    <citation type="submission" date="2019-11" db="EMBL/GenBank/DDBJ databases">
        <title>Genome sequences of 17 halophilic strains isolated from different environments.</title>
        <authorList>
            <person name="Furrow R.E."/>
        </authorList>
    </citation>
    <scope>NUCLEOTIDE SEQUENCE [LARGE SCALE GENOMIC DNA]</scope>
    <source>
        <strain evidence="6 7">22506_14_FS</strain>
    </source>
</reference>
<dbReference type="Gene3D" id="3.40.50.10470">
    <property type="entry name" value="Translation initiation factor eif-2b, domain 2"/>
    <property type="match status" value="1"/>
</dbReference>
<dbReference type="GO" id="GO:0019509">
    <property type="term" value="P:L-methionine salvage from methylthioadenosine"/>
    <property type="evidence" value="ECO:0007669"/>
    <property type="project" value="UniProtKB-UniRule"/>
</dbReference>
<dbReference type="EC" id="5.3.1.23" evidence="5"/>
<evidence type="ECO:0000256" key="5">
    <source>
        <dbReference type="HAMAP-Rule" id="MF_01678"/>
    </source>
</evidence>
<sequence length="354" mass="38555">MTVISSLQWKGDHLLLLDQRKLPHQESYLKQTSIEDVWNSISSLVVRGAPAIGIAASYGLVLWSQHAETTDPATFKAELLKQGEYLSSSRPTAVNLSWAIDRIVRVTLPLSTVEKMKDAILHEALLIHKEDELVCQRIGEHGLKLLKDGDTILTHCNAGGIATAKYGTALAPLHLAKQNGLTISAIATETRPVLQGARLTAWELERAGIDVTLITDSMAAHVLKTKKIAAVIVGADRIAANGDTANKIGTLGLAHIAQAYNVPFYIAAPISTIDYSIPNGDAIPIEERDSKEITHYQGERVAAENIEIFNPAFDVTPHHLIKGIITEHGIIRTPYEENLAHLALPDIENTEVHS</sequence>
<evidence type="ECO:0000256" key="1">
    <source>
        <dbReference type="ARBA" id="ARBA00022605"/>
    </source>
</evidence>
<comment type="function">
    <text evidence="5">Catalyzes the interconversion of methylthioribose-1-phosphate (MTR-1-P) into methylthioribulose-1-phosphate (MTRu-1-P).</text>
</comment>
<dbReference type="RefSeq" id="WP_160921160.1">
    <property type="nucleotide sequence ID" value="NZ_WMEY01000008.1"/>
</dbReference>
<proteinExistence type="inferred from homology"/>
<comment type="similarity">
    <text evidence="5">Belongs to the EIF-2B alpha/beta/delta subunits family. MtnA subfamily.</text>
</comment>
<accession>A0A845F3V4</accession>